<accession>A0A177VEQ9</accession>
<feature type="compositionally biased region" description="Basic and acidic residues" evidence="1">
    <location>
        <begin position="1312"/>
        <end position="1321"/>
    </location>
</feature>
<protein>
    <recommendedName>
        <fullName evidence="6">C2H2-type domain-containing protein</fullName>
    </recommendedName>
</protein>
<feature type="compositionally biased region" description="Polar residues" evidence="1">
    <location>
        <begin position="757"/>
        <end position="774"/>
    </location>
</feature>
<dbReference type="Proteomes" id="UP000836402">
    <property type="component" value="Unassembled WGS sequence"/>
</dbReference>
<evidence type="ECO:0000313" key="2">
    <source>
        <dbReference type="EMBL" id="CAD6958514.1"/>
    </source>
</evidence>
<feature type="region of interest" description="Disordered" evidence="1">
    <location>
        <begin position="790"/>
        <end position="813"/>
    </location>
</feature>
<feature type="compositionally biased region" description="Polar residues" evidence="1">
    <location>
        <begin position="79"/>
        <end position="88"/>
    </location>
</feature>
<dbReference type="Proteomes" id="UP000077671">
    <property type="component" value="Unassembled WGS sequence"/>
</dbReference>
<feature type="region of interest" description="Disordered" evidence="1">
    <location>
        <begin position="504"/>
        <end position="549"/>
    </location>
</feature>
<feature type="compositionally biased region" description="Polar residues" evidence="1">
    <location>
        <begin position="137"/>
        <end position="151"/>
    </location>
</feature>
<feature type="region of interest" description="Disordered" evidence="1">
    <location>
        <begin position="1283"/>
        <end position="1321"/>
    </location>
</feature>
<feature type="compositionally biased region" description="Basic and acidic residues" evidence="1">
    <location>
        <begin position="1"/>
        <end position="12"/>
    </location>
</feature>
<comment type="caution">
    <text evidence="3">The sequence shown here is derived from an EMBL/GenBank/DDBJ whole genome shotgun (WGS) entry which is preliminary data.</text>
</comment>
<feature type="compositionally biased region" description="Low complexity" evidence="1">
    <location>
        <begin position="876"/>
        <end position="894"/>
    </location>
</feature>
<sequence>MAFHGHNEEHQQLDYQTMSRGGPSFHDSRMPPYEPTEAISGYSYDGVTGNVLQPASNYSMHHPPSGLYPHQQLQQQQQYWPSDSNGSASARGHGMDHELARRASSQVSMDYPTSSGEASSSSQPMGATFQHPLMDRNSGSGQHSLPNQQPFPQFRIGQDPYSSRAPPPGSRPLPVSLRQQVLTPTFAHQPHFLGEGDLGGPAPPVGRMISAQESGNIMMARSSSMPALYGQHQHGLEYRSPALSVDTAATFAGPLGRVFDDYSRPDSSSTAYHGGSAGNMYSPDPMVAAAAAAAVTVAGSMGDMSYDTSNNSYDSSMSSGQGTAMTSLPSANTTFCDTSVEHKFSHDQSFGMVMPSPMGHHMAAHLAAPRDLYENRLPFPDAGPYGPSAGNENFVMGYPTGYSLGPHNGQTMKSGFNGTVATMVPAALRTSYASVSDHDIKRSAHRPTLLPVEGSKYSIDSLLEITRAAEADPSVFPCPFCDKSYEGKHARSIWRRHLQDKHAIPLSAQPRRTRWDSDANRPKNAEERRQRMLESKRKWAQKRRRQKHLEAEAKAAAAAAAAAVAEAENSNMDEAIIEQMRAWYEHAKAQVLDFTTVDAWNPFGGEVMSGAEGGDSDGEDPDIQEQDEDEKAGLLVPVASTSKVTIDSGSEQKALTPGRPALTLAEASGIPPESPFALPTWLDQQPPSLRAAALAAIQAQRAEMRQRKTNDGSETSKSASRRKNSATSFADRPPVMARTLSLPVLGERATDAEGMQRTASQQHQQKHGSNSASSWDPFLVPALPIRPLAASPSEASSEPELQHRKAVQYGGRQRNSLQPLSALVVSSEMQAQGSNQVIGGPLQAPPLSRRQTSPYHHIGGMDHSPTPAGKRAAARMPSGGLPPMMSSSSLSSSPVGTGRAIRAPFQELANGVQGTALALRHTVSNSVADQLCSSSSASPTFLGAAIALGARARRLSSAAAAVPLSEQSNPFLLDKHKITPSRSAQRSPAKRLNPLSESPRPLLYSRGRGMSSNSITMTSLIPSPSFGMGRQLPPLPGLNERSLGWGDDPMMLGGSSNRRADETLEFGGGMDTPMRLFGKGDVLPFVLGTPRSRNGRQREQSAATGAVAGNTLTYNVNGNVVSGSLVAAAQVKPATTTISAHLATPDRYTTRPRGLSSALRNLGGTPSAGLRFNASDSPGAANMIGTAPSSTSKSWGALSSAMLDWPTAGGVELSPIRPRMLLGERRDGGNVLHFGSGQYSKPGSPGSGFTSGVGSPVLRPTTMGSSLSTSGLSALGAALTRPRGLSSSLLRGGPVKRGWDAENTLPTASEAIGHEMKRPRA</sequence>
<feature type="region of interest" description="Disordered" evidence="1">
    <location>
        <begin position="1"/>
        <end position="41"/>
    </location>
</feature>
<organism evidence="3 4">
    <name type="scientific">Tilletia caries</name>
    <name type="common">wheat bunt fungus</name>
    <dbReference type="NCBI Taxonomy" id="13290"/>
    <lineage>
        <taxon>Eukaryota</taxon>
        <taxon>Fungi</taxon>
        <taxon>Dikarya</taxon>
        <taxon>Basidiomycota</taxon>
        <taxon>Ustilaginomycotina</taxon>
        <taxon>Exobasidiomycetes</taxon>
        <taxon>Tilletiales</taxon>
        <taxon>Tilletiaceae</taxon>
        <taxon>Tilletia</taxon>
    </lineage>
</organism>
<evidence type="ECO:0008006" key="6">
    <source>
        <dbReference type="Google" id="ProtNLM"/>
    </source>
</evidence>
<feature type="region of interest" description="Disordered" evidence="1">
    <location>
        <begin position="854"/>
        <end position="897"/>
    </location>
</feature>
<evidence type="ECO:0000313" key="3">
    <source>
        <dbReference type="EMBL" id="KAE8263919.1"/>
    </source>
</evidence>
<dbReference type="EMBL" id="LWDD02000104">
    <property type="protein sequence ID" value="KAE8263919.1"/>
    <property type="molecule type" value="Genomic_DNA"/>
</dbReference>
<feature type="compositionally biased region" description="Basic residues" evidence="1">
    <location>
        <begin position="538"/>
        <end position="547"/>
    </location>
</feature>
<reference evidence="2" key="3">
    <citation type="submission" date="2020-10" db="EMBL/GenBank/DDBJ databases">
        <authorList>
            <person name="Sedaghatjoo S."/>
        </authorList>
    </citation>
    <scope>NUCLEOTIDE SEQUENCE</scope>
    <source>
        <strain evidence="2">AZH3</strain>
    </source>
</reference>
<feature type="region of interest" description="Disordered" evidence="1">
    <location>
        <begin position="55"/>
        <end position="173"/>
    </location>
</feature>
<name>A0A177VEQ9_9BASI</name>
<gene>
    <name evidence="3" type="ORF">A4X03_0g1328</name>
    <name evidence="2" type="ORF">JKIAZH3_G8149</name>
</gene>
<reference evidence="3" key="1">
    <citation type="submission" date="2016-04" db="EMBL/GenBank/DDBJ databases">
        <authorList>
            <person name="Nguyen H.D."/>
            <person name="Kesanakurti P."/>
            <person name="Cullis J."/>
            <person name="Levesque C.A."/>
            <person name="Hambleton S."/>
        </authorList>
    </citation>
    <scope>NUCLEOTIDE SEQUENCE</scope>
    <source>
        <strain evidence="3">DAOMC 238032</strain>
    </source>
</reference>
<proteinExistence type="predicted"/>
<feature type="region of interest" description="Disordered" evidence="1">
    <location>
        <begin position="605"/>
        <end position="633"/>
    </location>
</feature>
<feature type="compositionally biased region" description="Basic and acidic residues" evidence="1">
    <location>
        <begin position="513"/>
        <end position="537"/>
    </location>
</feature>
<feature type="compositionally biased region" description="Low complexity" evidence="1">
    <location>
        <begin position="790"/>
        <end position="799"/>
    </location>
</feature>
<feature type="compositionally biased region" description="Polar residues" evidence="1">
    <location>
        <begin position="103"/>
        <end position="125"/>
    </location>
</feature>
<evidence type="ECO:0000313" key="4">
    <source>
        <dbReference type="Proteomes" id="UP000077671"/>
    </source>
</evidence>
<feature type="region of interest" description="Disordered" evidence="1">
    <location>
        <begin position="697"/>
        <end position="775"/>
    </location>
</feature>
<keyword evidence="5" id="KW-1185">Reference proteome</keyword>
<feature type="compositionally biased region" description="Acidic residues" evidence="1">
    <location>
        <begin position="614"/>
        <end position="630"/>
    </location>
</feature>
<evidence type="ECO:0000256" key="1">
    <source>
        <dbReference type="SAM" id="MobiDB-lite"/>
    </source>
</evidence>
<feature type="region of interest" description="Disordered" evidence="1">
    <location>
        <begin position="973"/>
        <end position="1014"/>
    </location>
</feature>
<dbReference type="EMBL" id="CAJHJG010006645">
    <property type="protein sequence ID" value="CAD6958514.1"/>
    <property type="molecule type" value="Genomic_DNA"/>
</dbReference>
<evidence type="ECO:0000313" key="5">
    <source>
        <dbReference type="Proteomes" id="UP000836402"/>
    </source>
</evidence>
<reference evidence="3" key="2">
    <citation type="journal article" date="2019" name="IMA Fungus">
        <title>Genome sequencing and comparison of five Tilletia species to identify candidate genes for the detection of regulated species infecting wheat.</title>
        <authorList>
            <person name="Nguyen H.D.T."/>
            <person name="Sultana T."/>
            <person name="Kesanakurti P."/>
            <person name="Hambleton S."/>
        </authorList>
    </citation>
    <scope>NUCLEOTIDE SEQUENCE</scope>
    <source>
        <strain evidence="3">DAOMC 238032</strain>
    </source>
</reference>
<feature type="compositionally biased region" description="Basic and acidic residues" evidence="1">
    <location>
        <begin position="702"/>
        <end position="711"/>
    </location>
</feature>